<comment type="similarity">
    <text evidence="2">Belongs to the ABC transporter superfamily. ABCC family. Conjugate transporter (TC 3.A.1.208) subfamily.</text>
</comment>
<evidence type="ECO:0000313" key="18">
    <source>
        <dbReference type="Proteomes" id="UP001201980"/>
    </source>
</evidence>
<dbReference type="Gene3D" id="3.40.50.300">
    <property type="entry name" value="P-loop containing nucleotide triphosphate hydrolases"/>
    <property type="match status" value="2"/>
</dbReference>
<dbReference type="PANTHER" id="PTHR24223">
    <property type="entry name" value="ATP-BINDING CASSETTE SUB-FAMILY C"/>
    <property type="match status" value="1"/>
</dbReference>
<dbReference type="CDD" id="cd03250">
    <property type="entry name" value="ABCC_MRP_domain1"/>
    <property type="match status" value="1"/>
</dbReference>
<keyword evidence="9" id="KW-0067">ATP-binding</keyword>
<dbReference type="InterPro" id="IPR056227">
    <property type="entry name" value="TMD0_ABC"/>
</dbReference>
<name>A0AAD5RHQ5_9PEZI</name>
<comment type="caution">
    <text evidence="17">The sequence shown here is derived from an EMBL/GenBank/DDBJ whole genome shotgun (WGS) entry which is preliminary data.</text>
</comment>
<dbReference type="SMART" id="SM00382">
    <property type="entry name" value="AAA"/>
    <property type="match status" value="2"/>
</dbReference>
<evidence type="ECO:0000256" key="13">
    <source>
        <dbReference type="SAM" id="MobiDB-lite"/>
    </source>
</evidence>
<feature type="transmembrane region" description="Helical" evidence="14">
    <location>
        <begin position="1098"/>
        <end position="1124"/>
    </location>
</feature>
<comment type="subcellular location">
    <subcellularLocation>
        <location evidence="1">Vacuole membrane</location>
        <topology evidence="1">Multi-pass membrane protein</topology>
    </subcellularLocation>
</comment>
<dbReference type="CDD" id="cd18595">
    <property type="entry name" value="ABC_6TM_MRP1_2_3_6_D1_like"/>
    <property type="match status" value="1"/>
</dbReference>
<reference evidence="17" key="1">
    <citation type="submission" date="2022-07" db="EMBL/GenBank/DDBJ databases">
        <title>Draft genome sequence of Zalerion maritima ATCC 34329, a (micro)plastics degrading marine fungus.</title>
        <authorList>
            <person name="Paco A."/>
            <person name="Goncalves M.F.M."/>
            <person name="Rocha-Santos T.A.P."/>
            <person name="Alves A."/>
        </authorList>
    </citation>
    <scope>NUCLEOTIDE SEQUENCE</scope>
    <source>
        <strain evidence="17">ATCC 34329</strain>
    </source>
</reference>
<evidence type="ECO:0000256" key="8">
    <source>
        <dbReference type="ARBA" id="ARBA00022741"/>
    </source>
</evidence>
<dbReference type="SUPFAM" id="SSF52540">
    <property type="entry name" value="P-loop containing nucleoside triphosphate hydrolases"/>
    <property type="match status" value="2"/>
</dbReference>
<dbReference type="EMBL" id="JAKWBI020000495">
    <property type="protein sequence ID" value="KAJ2894451.1"/>
    <property type="molecule type" value="Genomic_DNA"/>
</dbReference>
<keyword evidence="5" id="KW-0926">Vacuole</keyword>
<dbReference type="CDD" id="cd18603">
    <property type="entry name" value="ABC_6TM_MRP1_2_3_6_D2_like"/>
    <property type="match status" value="1"/>
</dbReference>
<dbReference type="FunFam" id="1.20.1560.10:FF:000020">
    <property type="entry name" value="ABC metal ion transporter"/>
    <property type="match status" value="1"/>
</dbReference>
<dbReference type="InterPro" id="IPR036640">
    <property type="entry name" value="ABC1_TM_sf"/>
</dbReference>
<dbReference type="FunFam" id="3.40.50.300:FF:000450">
    <property type="entry name" value="ABC transporter C family member 2"/>
    <property type="match status" value="1"/>
</dbReference>
<dbReference type="FunFam" id="1.20.1560.10:FF:000001">
    <property type="entry name" value="ATP-binding cassette subfamily C member 1"/>
    <property type="match status" value="1"/>
</dbReference>
<dbReference type="GO" id="GO:0140359">
    <property type="term" value="F:ABC-type transporter activity"/>
    <property type="evidence" value="ECO:0007669"/>
    <property type="project" value="InterPro"/>
</dbReference>
<sequence>MELDTATSRQLVIIGAPSSSVSSISNGLGLTSIPATASCQQPFCCDDEGWGPLSASRFDFTPCFLDMLAMTVAVFAIVFGARAVWWLLTRNDEEKVAKNWQTWTELAVVIALVAATVLQMAFQIANHPHLWLNDFRLWNSILTIASLAVISLVEYLGHTRPQGANSVVIFYWLFVLLVYGVKLRSLILRQIYKENLSYFIAFCIGHGLACLEFALVWIIPKKNGYNTLGDNDNECPSESATVFSTLVFSWMTPMMKHGYKQDITEDDLWNLGKRDTTRDAGNTFQHAWKLELERRKNPSLWIALFRAFGPTYVQGALFRTGADIFAFLQPQLLRLLILFVHSHREHQQPEQPLVQGAAIALAMFTVSVAQSLCLHQSFQRISRTGMRLKSSLISAIYAKSLDLSHASRATISTGDIVNLMAIDSQRMQDATQFCQHLWSAPLQITLCMASLYRLLGYSMFAGVAILTLMIPINGFITRAVQSLQKQQIKNKDSRARLIAEVVNNMKSIKLFAWAPEFISRIAHIRDNLELSTLRKISAIQAFSSFVGSVTPSLVACSAFGVYVYTQPDPLATEIAFPALALFHLLASPLAILPAVISSVTEASIAVGRLTNFLTADELQPDAVVRLDAVAEPGEESISVRNGTFAWDRRASKLALESITFSARKGQLSCLVGRVGAGKSSLLHALLGDLRKVSGTVTVHGSTAYVAQQAWVLNASVRDNILFGHRWDPEFYDETIKACALLEDFAQLPHGDRTEVGDRGIALSGGQRARLTLARAVYARADVYLLDDCLSAVDAHVGRHLIDNVLGPRGLLRESTRVLATNSTPVLEVADAIAWVRDGEMAGQGTYRQLMTIGEDFANLVRRASCSPNHGDAGTQPHIDGLDTVDSKNCPIRAGEDTDEGRGEHFGHQHGHIKARLKATQTGSPSPRKKLLDAERAVTRQTQPSKELSRQGGVAWDVYGNYAKAGNLSSLAMYGIVLLGAQTAEFGGNVWLKHWSEVNGDVGSNPQVGRYIGVYVALGIVSACLVMAQNVVLWLFCSIVASRNLHDQMTIAIFKAPMSFFETTPAGRILNRFSSDIYRLDENLPRQFNSLFTHSAKGVFILAIISSATPLFVFVAIPLALLYVYMQRYYLGAKRGLKRLDSTTRSPVFAHFQESLAGIATIRAYRQQGRFARENERRLDANLRAYVPSINANRWLGVRLEFLGSVVILAAAGLATASLWMEKRGWGGGGGGGGSISTGTVGLTISYALQITQLFNSLVRLTGEIETNIVSAERVLEYTRLPREAPDIVPHRRPPPGWPAQGAVRLADYSTRYRADLPLVLKNVTLDFKPGERIGVVGRTGAGKTSLALALFRIIEAVRGCVYVGGVDVGTMGLMDLRTRLTIIPQDAPLFEGTIRRNLDPAGNIHDGELWDVLEHARLKERVASMSGGLDAKVYEGGLNLSHGERQLVSLARALLSRTNILVLDEATAAVDAETDARLQETLRNGLLGNRTIITVAHRINTVIDSDRVVVLDKGEVAEFDTPAALALQKGTFYELVRECGLLESMAARR</sequence>
<keyword evidence="7" id="KW-0677">Repeat</keyword>
<evidence type="ECO:0000313" key="17">
    <source>
        <dbReference type="EMBL" id="KAJ2894451.1"/>
    </source>
</evidence>
<keyword evidence="4" id="KW-0597">Phosphoprotein</keyword>
<dbReference type="GO" id="GO:0042592">
    <property type="term" value="P:homeostatic process"/>
    <property type="evidence" value="ECO:0007669"/>
    <property type="project" value="UniProtKB-ARBA"/>
</dbReference>
<feature type="transmembrane region" description="Helical" evidence="14">
    <location>
        <begin position="541"/>
        <end position="562"/>
    </location>
</feature>
<feature type="transmembrane region" description="Helical" evidence="14">
    <location>
        <begin position="199"/>
        <end position="219"/>
    </location>
</feature>
<dbReference type="InterPro" id="IPR003439">
    <property type="entry name" value="ABC_transporter-like_ATP-bd"/>
</dbReference>
<keyword evidence="8" id="KW-0547">Nucleotide-binding</keyword>
<dbReference type="InterPro" id="IPR027417">
    <property type="entry name" value="P-loop_NTPase"/>
</dbReference>
<dbReference type="PROSITE" id="PS50929">
    <property type="entry name" value="ABC_TM1F"/>
    <property type="match status" value="2"/>
</dbReference>
<keyword evidence="3" id="KW-0813">Transport</keyword>
<feature type="domain" description="ABC transmembrane type-1" evidence="16">
    <location>
        <begin position="975"/>
        <end position="1266"/>
    </location>
</feature>
<dbReference type="PANTHER" id="PTHR24223:SF443">
    <property type="entry name" value="MULTIDRUG-RESISTANCE LIKE PROTEIN 1, ISOFORM I"/>
    <property type="match status" value="1"/>
</dbReference>
<feature type="transmembrane region" description="Helical" evidence="14">
    <location>
        <begin position="1011"/>
        <end position="1035"/>
    </location>
</feature>
<feature type="transmembrane region" description="Helical" evidence="14">
    <location>
        <begin position="63"/>
        <end position="86"/>
    </location>
</feature>
<dbReference type="PROSITE" id="PS50893">
    <property type="entry name" value="ABC_TRANSPORTER_2"/>
    <property type="match status" value="2"/>
</dbReference>
<evidence type="ECO:0000256" key="4">
    <source>
        <dbReference type="ARBA" id="ARBA00022553"/>
    </source>
</evidence>
<gene>
    <name evidence="17" type="ORF">MKZ38_007530</name>
</gene>
<dbReference type="FunFam" id="3.40.50.300:FF:000565">
    <property type="entry name" value="ABC bile acid transporter"/>
    <property type="match status" value="1"/>
</dbReference>
<evidence type="ECO:0000256" key="12">
    <source>
        <dbReference type="ARBA" id="ARBA00023136"/>
    </source>
</evidence>
<organism evidence="17 18">
    <name type="scientific">Zalerion maritima</name>
    <dbReference type="NCBI Taxonomy" id="339359"/>
    <lineage>
        <taxon>Eukaryota</taxon>
        <taxon>Fungi</taxon>
        <taxon>Dikarya</taxon>
        <taxon>Ascomycota</taxon>
        <taxon>Pezizomycotina</taxon>
        <taxon>Sordariomycetes</taxon>
        <taxon>Lulworthiomycetidae</taxon>
        <taxon>Lulworthiales</taxon>
        <taxon>Lulworthiaceae</taxon>
        <taxon>Zalerion</taxon>
    </lineage>
</organism>
<dbReference type="GO" id="GO:0000329">
    <property type="term" value="C:fungal-type vacuole membrane"/>
    <property type="evidence" value="ECO:0007669"/>
    <property type="project" value="UniProtKB-ARBA"/>
</dbReference>
<dbReference type="InterPro" id="IPR050173">
    <property type="entry name" value="ABC_transporter_C-like"/>
</dbReference>
<evidence type="ECO:0000256" key="14">
    <source>
        <dbReference type="SAM" id="Phobius"/>
    </source>
</evidence>
<evidence type="ECO:0000256" key="1">
    <source>
        <dbReference type="ARBA" id="ARBA00004128"/>
    </source>
</evidence>
<dbReference type="InterPro" id="IPR003593">
    <property type="entry name" value="AAA+_ATPase"/>
</dbReference>
<dbReference type="CDD" id="cd03244">
    <property type="entry name" value="ABCC_MRP_domain2"/>
    <property type="match status" value="1"/>
</dbReference>
<evidence type="ECO:0000256" key="10">
    <source>
        <dbReference type="ARBA" id="ARBA00022967"/>
    </source>
</evidence>
<feature type="transmembrane region" description="Helical" evidence="14">
    <location>
        <begin position="137"/>
        <end position="157"/>
    </location>
</feature>
<dbReference type="Pfam" id="PF00664">
    <property type="entry name" value="ABC_membrane"/>
    <property type="match status" value="2"/>
</dbReference>
<dbReference type="SUPFAM" id="SSF90123">
    <property type="entry name" value="ABC transporter transmembrane region"/>
    <property type="match status" value="2"/>
</dbReference>
<evidence type="ECO:0000256" key="3">
    <source>
        <dbReference type="ARBA" id="ARBA00022448"/>
    </source>
</evidence>
<feature type="domain" description="ABC transmembrane type-1" evidence="16">
    <location>
        <begin position="315"/>
        <end position="601"/>
    </location>
</feature>
<feature type="domain" description="ABC transporter" evidence="15">
    <location>
        <begin position="1303"/>
        <end position="1538"/>
    </location>
</feature>
<feature type="transmembrane region" description="Helical" evidence="14">
    <location>
        <begin position="1201"/>
        <end position="1220"/>
    </location>
</feature>
<evidence type="ECO:0000256" key="2">
    <source>
        <dbReference type="ARBA" id="ARBA00009726"/>
    </source>
</evidence>
<feature type="transmembrane region" description="Helical" evidence="14">
    <location>
        <begin position="574"/>
        <end position="596"/>
    </location>
</feature>
<protein>
    <submittedName>
        <fullName evidence="17">Uncharacterized protein</fullName>
    </submittedName>
</protein>
<dbReference type="InterPro" id="IPR017871">
    <property type="entry name" value="ABC_transporter-like_CS"/>
</dbReference>
<evidence type="ECO:0000259" key="16">
    <source>
        <dbReference type="PROSITE" id="PS50929"/>
    </source>
</evidence>
<keyword evidence="18" id="KW-1185">Reference proteome</keyword>
<keyword evidence="11 14" id="KW-1133">Transmembrane helix</keyword>
<evidence type="ECO:0000256" key="7">
    <source>
        <dbReference type="ARBA" id="ARBA00022737"/>
    </source>
</evidence>
<evidence type="ECO:0000256" key="11">
    <source>
        <dbReference type="ARBA" id="ARBA00022989"/>
    </source>
</evidence>
<dbReference type="Pfam" id="PF00005">
    <property type="entry name" value="ABC_tran"/>
    <property type="match status" value="2"/>
</dbReference>
<dbReference type="Proteomes" id="UP001201980">
    <property type="component" value="Unassembled WGS sequence"/>
</dbReference>
<feature type="domain" description="ABC transporter" evidence="15">
    <location>
        <begin position="637"/>
        <end position="862"/>
    </location>
</feature>
<evidence type="ECO:0000256" key="5">
    <source>
        <dbReference type="ARBA" id="ARBA00022554"/>
    </source>
</evidence>
<dbReference type="Gene3D" id="1.20.1560.10">
    <property type="entry name" value="ABC transporter type 1, transmembrane domain"/>
    <property type="match status" value="2"/>
</dbReference>
<proteinExistence type="inferred from homology"/>
<accession>A0AAD5RHQ5</accession>
<keyword evidence="10" id="KW-1278">Translocase</keyword>
<evidence type="ECO:0000256" key="6">
    <source>
        <dbReference type="ARBA" id="ARBA00022692"/>
    </source>
</evidence>
<dbReference type="Pfam" id="PF24357">
    <property type="entry name" value="TMD0_ABC"/>
    <property type="match status" value="1"/>
</dbReference>
<evidence type="ECO:0000259" key="15">
    <source>
        <dbReference type="PROSITE" id="PS50893"/>
    </source>
</evidence>
<feature type="transmembrane region" description="Helical" evidence="14">
    <location>
        <begin position="169"/>
        <end position="187"/>
    </location>
</feature>
<feature type="transmembrane region" description="Helical" evidence="14">
    <location>
        <begin position="106"/>
        <end position="125"/>
    </location>
</feature>
<feature type="transmembrane region" description="Helical" evidence="14">
    <location>
        <begin position="454"/>
        <end position="476"/>
    </location>
</feature>
<dbReference type="InterPro" id="IPR011527">
    <property type="entry name" value="ABC1_TM_dom"/>
</dbReference>
<dbReference type="GO" id="GO:0016887">
    <property type="term" value="F:ATP hydrolysis activity"/>
    <property type="evidence" value="ECO:0007669"/>
    <property type="project" value="InterPro"/>
</dbReference>
<keyword evidence="6 14" id="KW-0812">Transmembrane</keyword>
<keyword evidence="12 14" id="KW-0472">Membrane</keyword>
<dbReference type="PROSITE" id="PS00211">
    <property type="entry name" value="ABC_TRANSPORTER_1"/>
    <property type="match status" value="2"/>
</dbReference>
<dbReference type="GO" id="GO:0005524">
    <property type="term" value="F:ATP binding"/>
    <property type="evidence" value="ECO:0007669"/>
    <property type="project" value="UniProtKB-KW"/>
</dbReference>
<feature type="region of interest" description="Disordered" evidence="13">
    <location>
        <begin position="915"/>
        <end position="945"/>
    </location>
</feature>
<evidence type="ECO:0000256" key="9">
    <source>
        <dbReference type="ARBA" id="ARBA00022840"/>
    </source>
</evidence>